<dbReference type="AlphaFoldDB" id="A0A845I1L6"/>
<keyword evidence="2" id="KW-1185">Reference proteome</keyword>
<evidence type="ECO:0000313" key="1">
    <source>
        <dbReference type="EMBL" id="MYN47440.1"/>
    </source>
</evidence>
<accession>A0A845I1L6</accession>
<dbReference type="InterPro" id="IPR027417">
    <property type="entry name" value="P-loop_NTPase"/>
</dbReference>
<protein>
    <submittedName>
        <fullName evidence="1">AAA family ATPase</fullName>
    </submittedName>
</protein>
<reference evidence="1" key="1">
    <citation type="submission" date="2019-12" db="EMBL/GenBank/DDBJ databases">
        <title>Novel species isolated from a subtropical stream in China.</title>
        <authorList>
            <person name="Lu H."/>
        </authorList>
    </citation>
    <scope>NUCLEOTIDE SEQUENCE [LARGE SCALE GENOMIC DNA]</scope>
    <source>
        <strain evidence="1">FT93W</strain>
    </source>
</reference>
<dbReference type="SUPFAM" id="SSF52540">
    <property type="entry name" value="P-loop containing nucleoside triphosphate hydrolases"/>
    <property type="match status" value="1"/>
</dbReference>
<gene>
    <name evidence="1" type="ORF">GTP23_20555</name>
</gene>
<organism evidence="1 2">
    <name type="scientific">Duganella fentianensis</name>
    <dbReference type="NCBI Taxonomy" id="2692177"/>
    <lineage>
        <taxon>Bacteria</taxon>
        <taxon>Pseudomonadati</taxon>
        <taxon>Pseudomonadota</taxon>
        <taxon>Betaproteobacteria</taxon>
        <taxon>Burkholderiales</taxon>
        <taxon>Oxalobacteraceae</taxon>
        <taxon>Telluria group</taxon>
        <taxon>Duganella</taxon>
    </lineage>
</organism>
<dbReference type="RefSeq" id="WP_161036849.1">
    <property type="nucleotide sequence ID" value="NZ_WWCL01000005.1"/>
</dbReference>
<evidence type="ECO:0000313" key="2">
    <source>
        <dbReference type="Proteomes" id="UP000444316"/>
    </source>
</evidence>
<dbReference type="Gene3D" id="3.40.50.300">
    <property type="entry name" value="P-loop containing nucleotide triphosphate hydrolases"/>
    <property type="match status" value="1"/>
</dbReference>
<sequence>MQNTIQIQDSVGAQGVDLALHFTGASPSEAQSSAAIQASACIINSVNLKADAQVQRFLSCVTSPLTQATGYAAGERSSPPNTNSVLAPMLSAVPETLRNIARWVVWKLESRNSSGKPTKVPYCPTLIDTRGSSTDPNTWGTFDQAEAAYEEGDYNGVGFVLNGDGIVGIDIDSCLENDAIHPEATLLMDSLGVKYYEVSPSGNGLRGFGYAENLEKGVNGTYNGLKVELYSDVRFLTVTGRAIQNGPLAHLSGFADLANRIDSSKKVNPKTGQLEHLTTDQRLAKLMHNVHTGAVYHDSLRDMAAVMAGSGTPPGMVVQILRALMQESVAPHDGRWQARYESIPSLVNSATAKYASHGIDINGIINAGPASNFKSEMQLPCRAPISLEESTANRLFLGKPKSISWLVEGIFPQAKAIILASPPGIGKSYLSLNLAVAVASAPSALNPAFCFGGQVKAHGRVVIVSAEDDYDELHRRLAAITKVMPARLHVVSLPDNGHFSFLQGDARSGMSPTAQWSDLKKQIESLDEVRLVIVDTLQALSCGDMNAAEVAQAMMNELTEVANRTGAAVIALHHLTKGTADAQRGLLSAQSAMDSIRGSGAIVGAVRAAYCLFPHPAGKQVCEALKIPFAENKVIYGMVAKANGPARRDHSIFIRSDSGLLEDRTMQYKRAMGEDCSLLESELLMEILAAHITGNGFSASVQSKNGLYKRREELPKQFQSKPAAWFEEVSMRLVKAGKIAEQKITNGYKFVPPKEFEKDQMPNAEVPSNAEIIHPLPQVLDLND</sequence>
<dbReference type="Pfam" id="PF13481">
    <property type="entry name" value="AAA_25"/>
    <property type="match status" value="1"/>
</dbReference>
<proteinExistence type="predicted"/>
<name>A0A845I1L6_9BURK</name>
<dbReference type="EMBL" id="WWCL01000005">
    <property type="protein sequence ID" value="MYN47440.1"/>
    <property type="molecule type" value="Genomic_DNA"/>
</dbReference>
<comment type="caution">
    <text evidence="1">The sequence shown here is derived from an EMBL/GenBank/DDBJ whole genome shotgun (WGS) entry which is preliminary data.</text>
</comment>
<dbReference type="Proteomes" id="UP000444316">
    <property type="component" value="Unassembled WGS sequence"/>
</dbReference>